<name>A0A2Z6ZTZ9_9LAMI</name>
<sequence>MAAPHLHRRARDACALAAHGARRGSVLAALDHAMRTLLAARFSHTGRRRKSSCVAAGRTMRRARCAVGARRWRPFGLRLRDDLERRPTRCAPQQAHDAATMAGRGERDGATGRAIGRAMMRAAVRGYCATVRFCWWRPPAGRRSGEFPTMS</sequence>
<dbReference type="Proteomes" id="UP000250235">
    <property type="component" value="Unassembled WGS sequence"/>
</dbReference>
<gene>
    <name evidence="1" type="ORF">F511_46258</name>
</gene>
<keyword evidence="2" id="KW-1185">Reference proteome</keyword>
<evidence type="ECO:0000313" key="2">
    <source>
        <dbReference type="Proteomes" id="UP000250235"/>
    </source>
</evidence>
<keyword evidence="1" id="KW-0396">Initiation factor</keyword>
<keyword evidence="1" id="KW-0648">Protein biosynthesis</keyword>
<proteinExistence type="predicted"/>
<reference evidence="1 2" key="1">
    <citation type="journal article" date="2015" name="Proc. Natl. Acad. Sci. U.S.A.">
        <title>The resurrection genome of Boea hygrometrica: A blueprint for survival of dehydration.</title>
        <authorList>
            <person name="Xiao L."/>
            <person name="Yang G."/>
            <person name="Zhang L."/>
            <person name="Yang X."/>
            <person name="Zhao S."/>
            <person name="Ji Z."/>
            <person name="Zhou Q."/>
            <person name="Hu M."/>
            <person name="Wang Y."/>
            <person name="Chen M."/>
            <person name="Xu Y."/>
            <person name="Jin H."/>
            <person name="Xiao X."/>
            <person name="Hu G."/>
            <person name="Bao F."/>
            <person name="Hu Y."/>
            <person name="Wan P."/>
            <person name="Li L."/>
            <person name="Deng X."/>
            <person name="Kuang T."/>
            <person name="Xiang C."/>
            <person name="Zhu J.K."/>
            <person name="Oliver M.J."/>
            <person name="He Y."/>
        </authorList>
    </citation>
    <scope>NUCLEOTIDE SEQUENCE [LARGE SCALE GENOMIC DNA]</scope>
    <source>
        <strain evidence="2">cv. XS01</strain>
    </source>
</reference>
<accession>A0A2Z6ZTZ9</accession>
<dbReference type="EMBL" id="KV099329">
    <property type="protein sequence ID" value="KZT76717.1"/>
    <property type="molecule type" value="Genomic_DNA"/>
</dbReference>
<evidence type="ECO:0000313" key="1">
    <source>
        <dbReference type="EMBL" id="KZT76717.1"/>
    </source>
</evidence>
<dbReference type="GO" id="GO:0003743">
    <property type="term" value="F:translation initiation factor activity"/>
    <property type="evidence" value="ECO:0007669"/>
    <property type="project" value="UniProtKB-KW"/>
</dbReference>
<dbReference type="AlphaFoldDB" id="A0A2Z6ZTZ9"/>
<organism evidence="1 2">
    <name type="scientific">Dorcoceras hygrometricum</name>
    <dbReference type="NCBI Taxonomy" id="472368"/>
    <lineage>
        <taxon>Eukaryota</taxon>
        <taxon>Viridiplantae</taxon>
        <taxon>Streptophyta</taxon>
        <taxon>Embryophyta</taxon>
        <taxon>Tracheophyta</taxon>
        <taxon>Spermatophyta</taxon>
        <taxon>Magnoliopsida</taxon>
        <taxon>eudicotyledons</taxon>
        <taxon>Gunneridae</taxon>
        <taxon>Pentapetalae</taxon>
        <taxon>asterids</taxon>
        <taxon>lamiids</taxon>
        <taxon>Lamiales</taxon>
        <taxon>Gesneriaceae</taxon>
        <taxon>Didymocarpoideae</taxon>
        <taxon>Trichosporeae</taxon>
        <taxon>Loxocarpinae</taxon>
        <taxon>Dorcoceras</taxon>
    </lineage>
</organism>
<protein>
    <submittedName>
        <fullName evidence="1">Eukaryotic translation initiation factor 3 subunit G-like</fullName>
    </submittedName>
</protein>